<proteinExistence type="predicted"/>
<organism evidence="1 2">
    <name type="scientific">Ottowia thiooxydans</name>
    <dbReference type="NCBI Taxonomy" id="219182"/>
    <lineage>
        <taxon>Bacteria</taxon>
        <taxon>Pseudomonadati</taxon>
        <taxon>Pseudomonadota</taxon>
        <taxon>Betaproteobacteria</taxon>
        <taxon>Burkholderiales</taxon>
        <taxon>Comamonadaceae</taxon>
        <taxon>Ottowia</taxon>
    </lineage>
</organism>
<sequence>MKEALLQQALENMASMPGVDGCALVEIDAGMVWGHAGAIDEVHTFAEAATDYWRLYNRLAPQFDTLGSLRASVMIHKKGRLTLLPCGKGMMLLALTGHHSSTDWSQWQKLTRELAVLMENR</sequence>
<gene>
    <name evidence="1" type="ORF">ABIE13_003048</name>
</gene>
<accession>A0ABV2QBK0</accession>
<dbReference type="RefSeq" id="WP_354444756.1">
    <property type="nucleotide sequence ID" value="NZ_JBEPSH010000006.1"/>
</dbReference>
<dbReference type="Gene3D" id="3.30.450.30">
    <property type="entry name" value="Dynein light chain 2a, cytoplasmic"/>
    <property type="match status" value="1"/>
</dbReference>
<evidence type="ECO:0000313" key="1">
    <source>
        <dbReference type="EMBL" id="MET4577932.1"/>
    </source>
</evidence>
<dbReference type="EMBL" id="JBEPSH010000006">
    <property type="protein sequence ID" value="MET4577932.1"/>
    <property type="molecule type" value="Genomic_DNA"/>
</dbReference>
<comment type="caution">
    <text evidence="1">The sequence shown here is derived from an EMBL/GenBank/DDBJ whole genome shotgun (WGS) entry which is preliminary data.</text>
</comment>
<name>A0ABV2QBK0_9BURK</name>
<evidence type="ECO:0000313" key="2">
    <source>
        <dbReference type="Proteomes" id="UP001549320"/>
    </source>
</evidence>
<reference evidence="1 2" key="1">
    <citation type="submission" date="2024-06" db="EMBL/GenBank/DDBJ databases">
        <title>Sorghum-associated microbial communities from plants grown in Nebraska, USA.</title>
        <authorList>
            <person name="Schachtman D."/>
        </authorList>
    </citation>
    <scope>NUCLEOTIDE SEQUENCE [LARGE SCALE GENOMIC DNA]</scope>
    <source>
        <strain evidence="1 2">2709</strain>
    </source>
</reference>
<dbReference type="SUPFAM" id="SSF103196">
    <property type="entry name" value="Roadblock/LC7 domain"/>
    <property type="match status" value="1"/>
</dbReference>
<keyword evidence="2" id="KW-1185">Reference proteome</keyword>
<dbReference type="Proteomes" id="UP001549320">
    <property type="component" value="Unassembled WGS sequence"/>
</dbReference>
<protein>
    <submittedName>
        <fullName evidence="1">Regulator of Ras-like GTPase activity (Roadblock/LC7/MglB family)</fullName>
    </submittedName>
</protein>